<reference evidence="4" key="1">
    <citation type="journal article" date="2020" name="Nat. Commun.">
        <title>Genome assembly of wild tea tree DASZ reveals pedigree and selection history of tea varieties.</title>
        <authorList>
            <person name="Zhang W."/>
            <person name="Zhang Y."/>
            <person name="Qiu H."/>
            <person name="Guo Y."/>
            <person name="Wan H."/>
            <person name="Zhang X."/>
            <person name="Scossa F."/>
            <person name="Alseekh S."/>
            <person name="Zhang Q."/>
            <person name="Wang P."/>
            <person name="Xu L."/>
            <person name="Schmidt M.H."/>
            <person name="Jia X."/>
            <person name="Li D."/>
            <person name="Zhu A."/>
            <person name="Guo F."/>
            <person name="Chen W."/>
            <person name="Ni D."/>
            <person name="Usadel B."/>
            <person name="Fernie A.R."/>
            <person name="Wen W."/>
        </authorList>
    </citation>
    <scope>NUCLEOTIDE SEQUENCE [LARGE SCALE GENOMIC DNA]</scope>
    <source>
        <strain evidence="4">cv. G240</strain>
    </source>
</reference>
<dbReference type="Proteomes" id="UP000593564">
    <property type="component" value="Unassembled WGS sequence"/>
</dbReference>
<comment type="caution">
    <text evidence="3">The sequence shown here is derived from an EMBL/GenBank/DDBJ whole genome shotgun (WGS) entry which is preliminary data.</text>
</comment>
<name>A0A7J7FWG5_CAMSI</name>
<protein>
    <recommendedName>
        <fullName evidence="5">Secreted protein</fullName>
    </recommendedName>
</protein>
<feature type="signal peptide" evidence="2">
    <location>
        <begin position="1"/>
        <end position="16"/>
    </location>
</feature>
<gene>
    <name evidence="3" type="ORF">HYC85_028866</name>
</gene>
<feature type="compositionally biased region" description="Polar residues" evidence="1">
    <location>
        <begin position="111"/>
        <end position="131"/>
    </location>
</feature>
<feature type="region of interest" description="Disordered" evidence="1">
    <location>
        <begin position="111"/>
        <end position="136"/>
    </location>
</feature>
<accession>A0A7J7FWG5</accession>
<evidence type="ECO:0000256" key="2">
    <source>
        <dbReference type="SAM" id="SignalP"/>
    </source>
</evidence>
<feature type="chain" id="PRO_5029732269" description="Secreted protein" evidence="2">
    <location>
        <begin position="17"/>
        <end position="215"/>
    </location>
</feature>
<proteinExistence type="predicted"/>
<dbReference type="EMBL" id="JACBKZ010000014">
    <property type="protein sequence ID" value="KAF5932695.1"/>
    <property type="molecule type" value="Genomic_DNA"/>
</dbReference>
<evidence type="ECO:0000313" key="3">
    <source>
        <dbReference type="EMBL" id="KAF5932695.1"/>
    </source>
</evidence>
<evidence type="ECO:0000256" key="1">
    <source>
        <dbReference type="SAM" id="MobiDB-lite"/>
    </source>
</evidence>
<keyword evidence="2" id="KW-0732">Signal</keyword>
<keyword evidence="4" id="KW-1185">Reference proteome</keyword>
<evidence type="ECO:0000313" key="4">
    <source>
        <dbReference type="Proteomes" id="UP000593564"/>
    </source>
</evidence>
<dbReference type="AlphaFoldDB" id="A0A7J7FWG5"/>
<organism evidence="3 4">
    <name type="scientific">Camellia sinensis</name>
    <name type="common">Tea plant</name>
    <name type="synonym">Thea sinensis</name>
    <dbReference type="NCBI Taxonomy" id="4442"/>
    <lineage>
        <taxon>Eukaryota</taxon>
        <taxon>Viridiplantae</taxon>
        <taxon>Streptophyta</taxon>
        <taxon>Embryophyta</taxon>
        <taxon>Tracheophyta</taxon>
        <taxon>Spermatophyta</taxon>
        <taxon>Magnoliopsida</taxon>
        <taxon>eudicotyledons</taxon>
        <taxon>Gunneridae</taxon>
        <taxon>Pentapetalae</taxon>
        <taxon>asterids</taxon>
        <taxon>Ericales</taxon>
        <taxon>Theaceae</taxon>
        <taxon>Camellia</taxon>
    </lineage>
</organism>
<evidence type="ECO:0008006" key="5">
    <source>
        <dbReference type="Google" id="ProtNLM"/>
    </source>
</evidence>
<sequence>MGRLWALTFTPVIVVTFEFCQRGATVDTPFLTVLKTWTSPLEHLGMPCEASLHITGHGLRPPASDFMPSAMYIAGRHSLLPLISTSRSCCSSIVEEGLQGEARGRGYSIHAQAQPQVSPARPTNRTDSGGSARTARAKKVALEQPLTFFTLRSSEESCIRARTLFSTNLAKKQYSSIVQKIIIFEHIFTQLLLTEFWATDKLERVSGCQPYTVTE</sequence>
<reference evidence="3 4" key="2">
    <citation type="submission" date="2020-07" db="EMBL/GenBank/DDBJ databases">
        <title>Genome assembly of wild tea tree DASZ reveals pedigree and selection history of tea varieties.</title>
        <authorList>
            <person name="Zhang W."/>
        </authorList>
    </citation>
    <scope>NUCLEOTIDE SEQUENCE [LARGE SCALE GENOMIC DNA]</scope>
    <source>
        <strain evidence="4">cv. G240</strain>
        <tissue evidence="3">Leaf</tissue>
    </source>
</reference>